<dbReference type="EMBL" id="PFAP01000017">
    <property type="protein sequence ID" value="PIR94159.1"/>
    <property type="molecule type" value="Genomic_DNA"/>
</dbReference>
<accession>A0A2H0V6X0</accession>
<dbReference type="Pfam" id="PF00596">
    <property type="entry name" value="Aldolase_II"/>
    <property type="match status" value="1"/>
</dbReference>
<feature type="domain" description="Class II aldolase/adducin N-terminal" evidence="1">
    <location>
        <begin position="213"/>
        <end position="393"/>
    </location>
</feature>
<dbReference type="InterPro" id="IPR001303">
    <property type="entry name" value="Aldolase_II/adducin_N"/>
</dbReference>
<dbReference type="AlphaFoldDB" id="A0A2H0V6X0"/>
<dbReference type="SUPFAM" id="SSF53639">
    <property type="entry name" value="AraD/HMP-PK domain-like"/>
    <property type="match status" value="1"/>
</dbReference>
<organism evidence="2 3">
    <name type="scientific">Candidatus Falkowbacteria bacterium CG10_big_fil_rev_8_21_14_0_10_39_11</name>
    <dbReference type="NCBI Taxonomy" id="1974565"/>
    <lineage>
        <taxon>Bacteria</taxon>
        <taxon>Candidatus Falkowiibacteriota</taxon>
    </lineage>
</organism>
<proteinExistence type="predicted"/>
<comment type="caution">
    <text evidence="2">The sequence shown here is derived from an EMBL/GenBank/DDBJ whole genome shotgun (WGS) entry which is preliminary data.</text>
</comment>
<evidence type="ECO:0000313" key="3">
    <source>
        <dbReference type="Proteomes" id="UP000229901"/>
    </source>
</evidence>
<dbReference type="Gene3D" id="3.40.225.10">
    <property type="entry name" value="Class II aldolase/adducin N-terminal domain"/>
    <property type="match status" value="1"/>
</dbReference>
<dbReference type="InterPro" id="IPR035929">
    <property type="entry name" value="CoaB-like_sf"/>
</dbReference>
<sequence length="397" mass="45408">MMGNGRILVVGGPIEQMIDPVLKLVPTGNGRLATLIADEFEFNGFDVTRWGNFSGAETLMFEELQNRCRQKLNFDVIIFLAHLPNILISPLSDKIRSENDWASLGVEKAPKLVQLIKLHSPKAVLVPFKLIDQDVDRIEVIKWMLKLKVGWTVYLRLGLKGRFWLTDALGNETEVERSKLAALLAKTIERQMKVRRRSSKWQGVETPQVEYLEALVDFSRKMQPGFSQLIERNVASGRWPGNFSFRCTHSFLSKREKDGFMITRRNVAKNGMKEEDFVLVAGELKDDHLVFWGDRKSKPSTDAPVHRIIYQRLPWVKYIVHGHMFADRDRVVGDDWLDLWPCGAENEGEDVVRVAPKDKQSLWVVNVTGHGFVALIGDEDPRDALNELSKLKFTIDK</sequence>
<evidence type="ECO:0000259" key="1">
    <source>
        <dbReference type="SMART" id="SM01007"/>
    </source>
</evidence>
<dbReference type="Gene3D" id="3.40.50.10300">
    <property type="entry name" value="CoaB-like"/>
    <property type="match status" value="1"/>
</dbReference>
<dbReference type="SUPFAM" id="SSF102645">
    <property type="entry name" value="CoaB-like"/>
    <property type="match status" value="1"/>
</dbReference>
<dbReference type="InterPro" id="IPR036409">
    <property type="entry name" value="Aldolase_II/adducin_N_sf"/>
</dbReference>
<reference evidence="3" key="1">
    <citation type="submission" date="2017-09" db="EMBL/GenBank/DDBJ databases">
        <title>Depth-based differentiation of microbial function through sediment-hosted aquifers and enrichment of novel symbionts in the deep terrestrial subsurface.</title>
        <authorList>
            <person name="Probst A.J."/>
            <person name="Ladd B."/>
            <person name="Jarett J.K."/>
            <person name="Geller-Mcgrath D.E."/>
            <person name="Sieber C.M.K."/>
            <person name="Emerson J.B."/>
            <person name="Anantharaman K."/>
            <person name="Thomas B.C."/>
            <person name="Malmstrom R."/>
            <person name="Stieglmeier M."/>
            <person name="Klingl A."/>
            <person name="Woyke T."/>
            <person name="Ryan C.M."/>
            <person name="Banfield J.F."/>
        </authorList>
    </citation>
    <scope>NUCLEOTIDE SEQUENCE [LARGE SCALE GENOMIC DNA]</scope>
</reference>
<protein>
    <recommendedName>
        <fullName evidence="1">Class II aldolase/adducin N-terminal domain-containing protein</fullName>
    </recommendedName>
</protein>
<gene>
    <name evidence="2" type="ORF">COT97_02950</name>
</gene>
<dbReference type="Proteomes" id="UP000229901">
    <property type="component" value="Unassembled WGS sequence"/>
</dbReference>
<name>A0A2H0V6X0_9BACT</name>
<dbReference type="SMART" id="SM01007">
    <property type="entry name" value="Aldolase_II"/>
    <property type="match status" value="1"/>
</dbReference>
<evidence type="ECO:0000313" key="2">
    <source>
        <dbReference type="EMBL" id="PIR94159.1"/>
    </source>
</evidence>